<dbReference type="InterPro" id="IPR000223">
    <property type="entry name" value="Pept_S26A_signal_pept_1"/>
</dbReference>
<keyword evidence="10" id="KW-1185">Reference proteome</keyword>
<dbReference type="RefSeq" id="WP_262494044.1">
    <property type="nucleotide sequence ID" value="NZ_FOCL01000006.1"/>
</dbReference>
<evidence type="ECO:0000313" key="10">
    <source>
        <dbReference type="Proteomes" id="UP000198942"/>
    </source>
</evidence>
<dbReference type="NCBIfam" id="TIGR02227">
    <property type="entry name" value="sigpep_I_bact"/>
    <property type="match status" value="2"/>
</dbReference>
<feature type="active site" evidence="6">
    <location>
        <position position="254"/>
    </location>
</feature>
<gene>
    <name evidence="9" type="ORF">SAMN05192574_10699</name>
</gene>
<dbReference type="AlphaFoldDB" id="A0A1H8MUY5"/>
<dbReference type="PANTHER" id="PTHR43390:SF1">
    <property type="entry name" value="CHLOROPLAST PROCESSING PEPTIDASE"/>
    <property type="match status" value="1"/>
</dbReference>
<keyword evidence="5 7" id="KW-0378">Hydrolase</keyword>
<feature type="transmembrane region" description="Helical" evidence="7">
    <location>
        <begin position="138"/>
        <end position="159"/>
    </location>
</feature>
<dbReference type="InterPro" id="IPR019758">
    <property type="entry name" value="Pept_S26A_signal_pept_1_CS"/>
</dbReference>
<feature type="transmembrane region" description="Helical" evidence="7">
    <location>
        <begin position="54"/>
        <end position="77"/>
    </location>
</feature>
<comment type="caution">
    <text evidence="7">Lacks conserved residue(s) required for the propagation of feature annotation.</text>
</comment>
<keyword evidence="7" id="KW-0472">Membrane</keyword>
<dbReference type="GO" id="GO:0006465">
    <property type="term" value="P:signal peptide processing"/>
    <property type="evidence" value="ECO:0007669"/>
    <property type="project" value="InterPro"/>
</dbReference>
<keyword evidence="7" id="KW-0645">Protease</keyword>
<evidence type="ECO:0000256" key="4">
    <source>
        <dbReference type="ARBA" id="ARBA00019232"/>
    </source>
</evidence>
<evidence type="ECO:0000256" key="6">
    <source>
        <dbReference type="PIRSR" id="PIRSR600223-1"/>
    </source>
</evidence>
<dbReference type="InterPro" id="IPR036286">
    <property type="entry name" value="LexA/Signal_pep-like_sf"/>
</dbReference>
<organism evidence="9 10">
    <name type="scientific">Mucilaginibacter gossypiicola</name>
    <dbReference type="NCBI Taxonomy" id="551995"/>
    <lineage>
        <taxon>Bacteria</taxon>
        <taxon>Pseudomonadati</taxon>
        <taxon>Bacteroidota</taxon>
        <taxon>Sphingobacteriia</taxon>
        <taxon>Sphingobacteriales</taxon>
        <taxon>Sphingobacteriaceae</taxon>
        <taxon>Mucilaginibacter</taxon>
    </lineage>
</organism>
<sequence>MNVVGFVIAFIILIILPYVGLWKLFEKAGRPGWEAIIPLYNFYIMIKLSGRPGWWFVLLLIPGLGFLVALGITIDFIKSYGKFTFAEHCAGVALQFIYLPKWGFDKDTKYLGQSASPEFRAKYKIALKKTQAREWADAIIFAVIAATLIRTLFIEAYVIPSASMESSLLIGDYLFVSKVNYGARLPMTPVAFPFAHHTMPLINTKAYWDGLELPYYRLPGLSDVKKGDVVVFNYPMDADSPYFRPVDKRENYIKRCQGTPGDTLSVVNAQVFINSKAAITPPNGEITYDVKTDGNELNPQIATDLHLSDISSINNTEFVTNTTEESAKALRGYSNIKSVTPRLTPGGASDPMNPVYPAIFSNYKIGANIPDYKWNVDNFGPIIVPKKGWTVKLDSLTFPIYGRAIAVYEGNKVEVSGKDILINGQKADSYTFKMNYYFMMGDNRHNSEDSRFWGFVPEDHIVGKALFIWMSVDDNASFIHKIRWSRLFNLIH</sequence>
<protein>
    <recommendedName>
        <fullName evidence="4 7">Signal peptidase I</fullName>
        <ecNumber evidence="3 7">3.4.21.89</ecNumber>
    </recommendedName>
</protein>
<dbReference type="InterPro" id="IPR019533">
    <property type="entry name" value="Peptidase_S26"/>
</dbReference>
<dbReference type="GO" id="GO:0004252">
    <property type="term" value="F:serine-type endopeptidase activity"/>
    <property type="evidence" value="ECO:0007669"/>
    <property type="project" value="InterPro"/>
</dbReference>
<dbReference type="Pfam" id="PF18936">
    <property type="entry name" value="DUF5684"/>
    <property type="match status" value="1"/>
</dbReference>
<dbReference type="CDD" id="cd06530">
    <property type="entry name" value="S26_SPase_I"/>
    <property type="match status" value="2"/>
</dbReference>
<feature type="active site" evidence="6">
    <location>
        <position position="163"/>
    </location>
</feature>
<comment type="similarity">
    <text evidence="2 7">Belongs to the peptidase S26 family.</text>
</comment>
<reference evidence="10" key="1">
    <citation type="submission" date="2016-10" db="EMBL/GenBank/DDBJ databases">
        <authorList>
            <person name="Varghese N."/>
            <person name="Submissions S."/>
        </authorList>
    </citation>
    <scope>NUCLEOTIDE SEQUENCE [LARGE SCALE GENOMIC DNA]</scope>
    <source>
        <strain evidence="10">Gh-48</strain>
    </source>
</reference>
<proteinExistence type="inferred from homology"/>
<dbReference type="EMBL" id="FOCL01000006">
    <property type="protein sequence ID" value="SEO21192.1"/>
    <property type="molecule type" value="Genomic_DNA"/>
</dbReference>
<dbReference type="SUPFAM" id="SSF51306">
    <property type="entry name" value="LexA/Signal peptidase"/>
    <property type="match status" value="1"/>
</dbReference>
<dbReference type="PROSITE" id="PS00761">
    <property type="entry name" value="SPASE_I_3"/>
    <property type="match status" value="1"/>
</dbReference>
<feature type="domain" description="Peptidase S26" evidence="8">
    <location>
        <begin position="133"/>
        <end position="279"/>
    </location>
</feature>
<dbReference type="GO" id="GO:0016020">
    <property type="term" value="C:membrane"/>
    <property type="evidence" value="ECO:0007669"/>
    <property type="project" value="UniProtKB-SubCell"/>
</dbReference>
<comment type="subcellular location">
    <subcellularLocation>
        <location evidence="7">Membrane</location>
        <topology evidence="7">Single-pass type II membrane protein</topology>
    </subcellularLocation>
</comment>
<feature type="domain" description="Peptidase S26" evidence="8">
    <location>
        <begin position="435"/>
        <end position="470"/>
    </location>
</feature>
<evidence type="ECO:0000256" key="1">
    <source>
        <dbReference type="ARBA" id="ARBA00000677"/>
    </source>
</evidence>
<dbReference type="Gene3D" id="2.10.109.10">
    <property type="entry name" value="Umud Fragment, subunit A"/>
    <property type="match status" value="2"/>
</dbReference>
<keyword evidence="7" id="KW-0812">Transmembrane</keyword>
<dbReference type="EC" id="3.4.21.89" evidence="3 7"/>
<dbReference type="Pfam" id="PF10502">
    <property type="entry name" value="Peptidase_S26"/>
    <property type="match status" value="2"/>
</dbReference>
<dbReference type="PANTHER" id="PTHR43390">
    <property type="entry name" value="SIGNAL PEPTIDASE I"/>
    <property type="match status" value="1"/>
</dbReference>
<evidence type="ECO:0000256" key="2">
    <source>
        <dbReference type="ARBA" id="ARBA00009370"/>
    </source>
</evidence>
<evidence type="ECO:0000256" key="5">
    <source>
        <dbReference type="ARBA" id="ARBA00022801"/>
    </source>
</evidence>
<evidence type="ECO:0000256" key="3">
    <source>
        <dbReference type="ARBA" id="ARBA00013208"/>
    </source>
</evidence>
<feature type="transmembrane region" description="Helical" evidence="7">
    <location>
        <begin position="6"/>
        <end position="25"/>
    </location>
</feature>
<dbReference type="PRINTS" id="PR00727">
    <property type="entry name" value="LEADERPTASE"/>
</dbReference>
<evidence type="ECO:0000256" key="7">
    <source>
        <dbReference type="RuleBase" id="RU362042"/>
    </source>
</evidence>
<dbReference type="STRING" id="551995.SAMN05192574_10699"/>
<accession>A0A1H8MUY5</accession>
<evidence type="ECO:0000313" key="9">
    <source>
        <dbReference type="EMBL" id="SEO21192.1"/>
    </source>
</evidence>
<keyword evidence="7" id="KW-1133">Transmembrane helix</keyword>
<dbReference type="Proteomes" id="UP000198942">
    <property type="component" value="Unassembled WGS sequence"/>
</dbReference>
<name>A0A1H8MUY5_9SPHI</name>
<dbReference type="GO" id="GO:0009003">
    <property type="term" value="F:signal peptidase activity"/>
    <property type="evidence" value="ECO:0007669"/>
    <property type="project" value="UniProtKB-EC"/>
</dbReference>
<dbReference type="InterPro" id="IPR043739">
    <property type="entry name" value="DUF5684"/>
</dbReference>
<comment type="catalytic activity">
    <reaction evidence="1 7">
        <text>Cleavage of hydrophobic, N-terminal signal or leader sequences from secreted and periplasmic proteins.</text>
        <dbReference type="EC" id="3.4.21.89"/>
    </reaction>
</comment>
<evidence type="ECO:0000259" key="8">
    <source>
        <dbReference type="Pfam" id="PF10502"/>
    </source>
</evidence>